<evidence type="ECO:0000313" key="2">
    <source>
        <dbReference type="EMBL" id="PZF89367.1"/>
    </source>
</evidence>
<keyword evidence="3" id="KW-1185">Reference proteome</keyword>
<proteinExistence type="predicted"/>
<dbReference type="Proteomes" id="UP000248627">
    <property type="component" value="Unassembled WGS sequence"/>
</dbReference>
<comment type="caution">
    <text evidence="2">The sequence shown here is derived from an EMBL/GenBank/DDBJ whole genome shotgun (WGS) entry which is preliminary data.</text>
</comment>
<gene>
    <name evidence="2" type="ORF">C1I93_23995</name>
</gene>
<accession>A0A2W2CML4</accession>
<evidence type="ECO:0000313" key="3">
    <source>
        <dbReference type="Proteomes" id="UP000248627"/>
    </source>
</evidence>
<organism evidence="2 3">
    <name type="scientific">Micromonospora endophytica</name>
    <dbReference type="NCBI Taxonomy" id="515350"/>
    <lineage>
        <taxon>Bacteria</taxon>
        <taxon>Bacillati</taxon>
        <taxon>Actinomycetota</taxon>
        <taxon>Actinomycetes</taxon>
        <taxon>Micromonosporales</taxon>
        <taxon>Micromonosporaceae</taxon>
        <taxon>Micromonospora</taxon>
    </lineage>
</organism>
<dbReference type="OrthoDB" id="3388568at2"/>
<sequence length="95" mass="10140">MTKRVTVSLPDDVATYLDGEENASAAVADALRARMDRAAATAAMLRAVGVEVTDEGVARVRGRLPRLSAEQRAENARRRDMLAAGTWPTDDTVAA</sequence>
<dbReference type="EMBL" id="POTX01000215">
    <property type="protein sequence ID" value="PZF89367.1"/>
    <property type="molecule type" value="Genomic_DNA"/>
</dbReference>
<name>A0A2W2CML4_9ACTN</name>
<feature type="region of interest" description="Disordered" evidence="1">
    <location>
        <begin position="71"/>
        <end position="95"/>
    </location>
</feature>
<dbReference type="AlphaFoldDB" id="A0A2W2CML4"/>
<feature type="compositionally biased region" description="Basic and acidic residues" evidence="1">
    <location>
        <begin position="71"/>
        <end position="81"/>
    </location>
</feature>
<evidence type="ECO:0000256" key="1">
    <source>
        <dbReference type="SAM" id="MobiDB-lite"/>
    </source>
</evidence>
<protein>
    <submittedName>
        <fullName evidence="2">Uncharacterized protein</fullName>
    </submittedName>
</protein>
<dbReference type="RefSeq" id="WP_146603568.1">
    <property type="nucleotide sequence ID" value="NZ_AP023358.1"/>
</dbReference>
<reference evidence="2 3" key="1">
    <citation type="submission" date="2018-01" db="EMBL/GenBank/DDBJ databases">
        <title>Draft genome sequence of Jishengella endophytica.</title>
        <authorList>
            <person name="Sahin N."/>
            <person name="Ay H."/>
            <person name="Saygin H."/>
        </authorList>
    </citation>
    <scope>NUCLEOTIDE SEQUENCE [LARGE SCALE GENOMIC DNA]</scope>
    <source>
        <strain evidence="2 3">DSM 45430</strain>
    </source>
</reference>